<organism evidence="2 3">
    <name type="scientific">Desulfotomaculum copahuensis</name>
    <dbReference type="NCBI Taxonomy" id="1838280"/>
    <lineage>
        <taxon>Bacteria</taxon>
        <taxon>Bacillati</taxon>
        <taxon>Bacillota</taxon>
        <taxon>Clostridia</taxon>
        <taxon>Eubacteriales</taxon>
        <taxon>Desulfotomaculaceae</taxon>
        <taxon>Desulfotomaculum</taxon>
    </lineage>
</organism>
<name>A0A1B7LCK9_9FIRM</name>
<feature type="domain" description="Ribosomal protein eL8/eL30/eS12/Gadd45" evidence="1">
    <location>
        <begin position="8"/>
        <end position="81"/>
    </location>
</feature>
<protein>
    <submittedName>
        <fullName evidence="2">50S ribosomal protein L7Ae/L30e/S12e/Gadd45</fullName>
    </submittedName>
</protein>
<keyword evidence="2" id="KW-0687">Ribonucleoprotein</keyword>
<dbReference type="OrthoDB" id="2353623at2"/>
<accession>A0A1B7LCK9</accession>
<keyword evidence="2" id="KW-0689">Ribosomal protein</keyword>
<dbReference type="RefSeq" id="WP_066669683.1">
    <property type="nucleotide sequence ID" value="NZ_LYVF01000176.1"/>
</dbReference>
<evidence type="ECO:0000259" key="1">
    <source>
        <dbReference type="Pfam" id="PF01248"/>
    </source>
</evidence>
<dbReference type="PRINTS" id="PR00884">
    <property type="entry name" value="RIBOSOMALHS6"/>
</dbReference>
<evidence type="ECO:0000313" key="2">
    <source>
        <dbReference type="EMBL" id="OAT80651.1"/>
    </source>
</evidence>
<dbReference type="InterPro" id="IPR004038">
    <property type="entry name" value="Ribosomal_eL8/eL30/eS12/Gad45"/>
</dbReference>
<keyword evidence="3" id="KW-1185">Reference proteome</keyword>
<dbReference type="Proteomes" id="UP000078532">
    <property type="component" value="Unassembled WGS sequence"/>
</dbReference>
<gene>
    <name evidence="2" type="ORF">A6M21_13335</name>
</gene>
<dbReference type="AlphaFoldDB" id="A0A1B7LCK9"/>
<dbReference type="Gene3D" id="3.30.1330.30">
    <property type="match status" value="1"/>
</dbReference>
<sequence>MPLTRLAQARRKSVGSKQTIKAIQRGQVRVVFVAGDAERHVIEPIIQACKAKNIALVQVDTMQALGKACGIEVGCASAAVMED</sequence>
<dbReference type="STRING" id="1838280.A6M21_13335"/>
<reference evidence="2 3" key="1">
    <citation type="submission" date="2016-04" db="EMBL/GenBank/DDBJ databases">
        <authorList>
            <person name="Evans L.H."/>
            <person name="Alamgir A."/>
            <person name="Owens N."/>
            <person name="Weber N.D."/>
            <person name="Virtaneva K."/>
            <person name="Barbian K."/>
            <person name="Babar A."/>
            <person name="Rosenke K."/>
        </authorList>
    </citation>
    <scope>NUCLEOTIDE SEQUENCE [LARGE SCALE GENOMIC DNA]</scope>
    <source>
        <strain evidence="2 3">LMa1</strain>
    </source>
</reference>
<evidence type="ECO:0000313" key="3">
    <source>
        <dbReference type="Proteomes" id="UP000078532"/>
    </source>
</evidence>
<dbReference type="Pfam" id="PF01248">
    <property type="entry name" value="Ribosomal_L7Ae"/>
    <property type="match status" value="1"/>
</dbReference>
<dbReference type="EMBL" id="LYVF01000176">
    <property type="protein sequence ID" value="OAT80651.1"/>
    <property type="molecule type" value="Genomic_DNA"/>
</dbReference>
<comment type="caution">
    <text evidence="2">The sequence shown here is derived from an EMBL/GenBank/DDBJ whole genome shotgun (WGS) entry which is preliminary data.</text>
</comment>
<dbReference type="InterPro" id="IPR029064">
    <property type="entry name" value="Ribosomal_eL30-like_sf"/>
</dbReference>
<dbReference type="SUPFAM" id="SSF55315">
    <property type="entry name" value="L30e-like"/>
    <property type="match status" value="1"/>
</dbReference>
<dbReference type="GO" id="GO:0005840">
    <property type="term" value="C:ribosome"/>
    <property type="evidence" value="ECO:0007669"/>
    <property type="project" value="UniProtKB-KW"/>
</dbReference>
<proteinExistence type="predicted"/>